<feature type="region of interest" description="Disordered" evidence="1">
    <location>
        <begin position="137"/>
        <end position="191"/>
    </location>
</feature>
<dbReference type="InterPro" id="IPR002013">
    <property type="entry name" value="SAC_dom"/>
</dbReference>
<name>A0A3S4AND0_9PEZI</name>
<gene>
    <name evidence="4" type="ORF">TT172_LOCUS4396</name>
</gene>
<feature type="compositionally biased region" description="Basic and acidic residues" evidence="1">
    <location>
        <begin position="925"/>
        <end position="935"/>
    </location>
</feature>
<proteinExistence type="predicted"/>
<dbReference type="GO" id="GO:0046856">
    <property type="term" value="P:phosphatidylinositol dephosphorylation"/>
    <property type="evidence" value="ECO:0007669"/>
    <property type="project" value="TreeGrafter"/>
</dbReference>
<dbReference type="PANTHER" id="PTHR45662:SF7">
    <property type="entry name" value="SACI DOMAIN PROTEIN (AFU_ORTHOLOGUE AFUA_1G15890)"/>
    <property type="match status" value="1"/>
</dbReference>
<feature type="compositionally biased region" description="Acidic residues" evidence="1">
    <location>
        <begin position="207"/>
        <end position="216"/>
    </location>
</feature>
<accession>A0A3S4AND0</accession>
<evidence type="ECO:0000313" key="4">
    <source>
        <dbReference type="EMBL" id="SPQ21977.1"/>
    </source>
</evidence>
<dbReference type="InterPro" id="IPR022158">
    <property type="entry name" value="Inositol_phosphatase"/>
</dbReference>
<feature type="domain" description="SAC" evidence="2">
    <location>
        <begin position="336"/>
        <end position="715"/>
    </location>
</feature>
<dbReference type="PANTHER" id="PTHR45662">
    <property type="entry name" value="PHOSPHATIDYLINOSITIDE PHOSPHATASE SAC1"/>
    <property type="match status" value="1"/>
</dbReference>
<dbReference type="Pfam" id="PF12456">
    <property type="entry name" value="hSac2"/>
    <property type="match status" value="1"/>
</dbReference>
<feature type="region of interest" description="Disordered" evidence="1">
    <location>
        <begin position="907"/>
        <end position="994"/>
    </location>
</feature>
<reference evidence="4 5" key="1">
    <citation type="submission" date="2018-04" db="EMBL/GenBank/DDBJ databases">
        <authorList>
            <person name="Huttner S."/>
            <person name="Dainat J."/>
        </authorList>
    </citation>
    <scope>NUCLEOTIDE SEQUENCE [LARGE SCALE GENOMIC DNA]</scope>
</reference>
<dbReference type="InterPro" id="IPR034753">
    <property type="entry name" value="hSac2"/>
</dbReference>
<feature type="compositionally biased region" description="Low complexity" evidence="1">
    <location>
        <begin position="946"/>
        <end position="959"/>
    </location>
</feature>
<feature type="compositionally biased region" description="Low complexity" evidence="1">
    <location>
        <begin position="165"/>
        <end position="179"/>
    </location>
</feature>
<evidence type="ECO:0000313" key="5">
    <source>
        <dbReference type="Proteomes" id="UP000289323"/>
    </source>
</evidence>
<dbReference type="PROSITE" id="PS51791">
    <property type="entry name" value="HSAC2"/>
    <property type="match status" value="1"/>
</dbReference>
<feature type="region of interest" description="Disordered" evidence="1">
    <location>
        <begin position="410"/>
        <end position="456"/>
    </location>
</feature>
<dbReference type="Pfam" id="PF02383">
    <property type="entry name" value="Syja_N"/>
    <property type="match status" value="1"/>
</dbReference>
<organism evidence="4 5">
    <name type="scientific">Thermothielavioides terrestris</name>
    <dbReference type="NCBI Taxonomy" id="2587410"/>
    <lineage>
        <taxon>Eukaryota</taxon>
        <taxon>Fungi</taxon>
        <taxon>Dikarya</taxon>
        <taxon>Ascomycota</taxon>
        <taxon>Pezizomycotina</taxon>
        <taxon>Sordariomycetes</taxon>
        <taxon>Sordariomycetidae</taxon>
        <taxon>Sordariales</taxon>
        <taxon>Chaetomiaceae</taxon>
        <taxon>Thermothielavioides</taxon>
    </lineage>
</organism>
<protein>
    <submittedName>
        <fullName evidence="4">5b55f19b-96c2-45be-a6ed-347355aeeb00</fullName>
    </submittedName>
</protein>
<dbReference type="Proteomes" id="UP000289323">
    <property type="component" value="Unassembled WGS sequence"/>
</dbReference>
<feature type="domain" description="HSac2" evidence="3">
    <location>
        <begin position="785"/>
        <end position="950"/>
    </location>
</feature>
<feature type="compositionally biased region" description="Low complexity" evidence="1">
    <location>
        <begin position="217"/>
        <end position="245"/>
    </location>
</feature>
<feature type="region of interest" description="Disordered" evidence="1">
    <location>
        <begin position="206"/>
        <end position="249"/>
    </location>
</feature>
<dbReference type="PROSITE" id="PS50275">
    <property type="entry name" value="SAC"/>
    <property type="match status" value="1"/>
</dbReference>
<feature type="region of interest" description="Disordered" evidence="1">
    <location>
        <begin position="285"/>
        <end position="311"/>
    </location>
</feature>
<feature type="compositionally biased region" description="Gly residues" evidence="1">
    <location>
        <begin position="150"/>
        <end position="164"/>
    </location>
</feature>
<evidence type="ECO:0000259" key="3">
    <source>
        <dbReference type="PROSITE" id="PS51791"/>
    </source>
</evidence>
<evidence type="ECO:0000259" key="2">
    <source>
        <dbReference type="PROSITE" id="PS50275"/>
    </source>
</evidence>
<feature type="compositionally biased region" description="Low complexity" evidence="1">
    <location>
        <begin position="285"/>
        <end position="302"/>
    </location>
</feature>
<dbReference type="AlphaFoldDB" id="A0A3S4AND0"/>
<sequence length="1068" mass="115182">MPGLARKIIICAAVDGLVLHPFNSRKDHQQQQRLSPLAPVRIKYGDASISILPRDTAAPDPTSSQQSNASFEAFGIVGLITVFRHSYLVSVTGRQQVAVLRGLPVYVVTEVALTPCSSQQDAAEAVAKTAAALRLRARAEQRRRRRSAGTGTGNGDGDGEGGAGSSSAATTATATAAASADEEEEQQQQMATLGEVAAASVAPVAVADEEEEEDAAGEVASETEGGPAASGEDGGDAAAAAAAAGRRSSVAQDVIGRRGSYGRFAQRWFSRAGWAMRQKRQLGLSAEGAPASAGGKKAAGTAVPKTSSVPDDADGSAAAISLLPKLLRTSQILFGSSKTFYFAYDHDITRSMANPRVPEAPLQPLHEHVDPDYFWNRHMMQPFIDAGADSLALPLMQGFVGQRTFVVDSHPPQVDEGAQDDSVELSDFSSSRAASPSSPHPPPPAPGKATANMRPTEKKFDITVISRRSIKRAGLRYLRRGIDEDGNVANSVETEQILSPADAAWDPAARVYSFVQTRGSIPLFFTQSPYSLKPVPVMQHSADANFAALKKHFAALRRRYGSVQVVSLVEKHGVEEPIGRLYEETIQRLNEESGAKEDKDKVGFEWFDFHAVCRGMKFENVSLLLQTLGSKLEDYGSYVSVNDRLVAKQKGVLRTNCMDCLDRTNVCQSSFAKHMLDLQLREQGYDMAAQLDQENVWFNTLWADNGDAISKQYASTGAMKGDYTRTRKRNYRGALTDAGLSLTRLFNGMFNDFFLQASIDFLLGNVTSLVFEEFEATMMTKDPAVSMQNMRQQAIELCQKRVVADEAEEFVGGWTLLTPHAPDTVRSGSLEEAVLLLTDVALYLCRFDWNLDKVSSFERVDLAHVQKIRVGTYITSTISPAQVDEMRNVGLVIEYKPGLTDVTRVNTRSLSSMSGTTPPKAAHGSSDEEAAKQDAEESGPGPAPAPSGIAGFLSRRPQTAAPPPPRKIALKALHSQTSAADPAAKGRQQQQDEPGAITRLSEIQQVALIAAEIERLALRNQPQRLAGGKSADEAGLVEKGDIISLAEAKKNTTLLEQLGHSIKKLVWA</sequence>
<evidence type="ECO:0000256" key="1">
    <source>
        <dbReference type="SAM" id="MobiDB-lite"/>
    </source>
</evidence>
<dbReference type="EMBL" id="OUUZ01000008">
    <property type="protein sequence ID" value="SPQ21977.1"/>
    <property type="molecule type" value="Genomic_DNA"/>
</dbReference>
<dbReference type="GO" id="GO:0005783">
    <property type="term" value="C:endoplasmic reticulum"/>
    <property type="evidence" value="ECO:0007669"/>
    <property type="project" value="TreeGrafter"/>
</dbReference>
<dbReference type="GO" id="GO:0043812">
    <property type="term" value="F:phosphatidylinositol-4-phosphate phosphatase activity"/>
    <property type="evidence" value="ECO:0007669"/>
    <property type="project" value="TreeGrafter"/>
</dbReference>
<feature type="compositionally biased region" description="Polar residues" evidence="1">
    <location>
        <begin position="907"/>
        <end position="917"/>
    </location>
</feature>